<evidence type="ECO:0000313" key="11">
    <source>
        <dbReference type="EMBL" id="MBZ5750262.1"/>
    </source>
</evidence>
<organism evidence="11 12">
    <name type="scientific">Metabacillus rhizolycopersici</name>
    <dbReference type="NCBI Taxonomy" id="2875709"/>
    <lineage>
        <taxon>Bacteria</taxon>
        <taxon>Bacillati</taxon>
        <taxon>Bacillota</taxon>
        <taxon>Bacilli</taxon>
        <taxon>Bacillales</taxon>
        <taxon>Bacillaceae</taxon>
        <taxon>Metabacillus</taxon>
    </lineage>
</organism>
<dbReference type="EMBL" id="JAIQUM010000013">
    <property type="protein sequence ID" value="MBZ5750262.1"/>
    <property type="molecule type" value="Genomic_DNA"/>
</dbReference>
<feature type="transmembrane region" description="Helical" evidence="8">
    <location>
        <begin position="371"/>
        <end position="389"/>
    </location>
</feature>
<evidence type="ECO:0000256" key="3">
    <source>
        <dbReference type="ARBA" id="ARBA00022801"/>
    </source>
</evidence>
<feature type="chain" id="PRO_5045327941" evidence="9">
    <location>
        <begin position="26"/>
        <end position="394"/>
    </location>
</feature>
<keyword evidence="11" id="KW-0645">Protease</keyword>
<dbReference type="GO" id="GO:0004180">
    <property type="term" value="F:carboxypeptidase activity"/>
    <property type="evidence" value="ECO:0007669"/>
    <property type="project" value="UniProtKB-KW"/>
</dbReference>
<keyword evidence="12" id="KW-1185">Reference proteome</keyword>
<name>A0ABS7UPN7_9BACI</name>
<dbReference type="Pfam" id="PF00768">
    <property type="entry name" value="Peptidase_S11"/>
    <property type="match status" value="1"/>
</dbReference>
<keyword evidence="3" id="KW-0378">Hydrolase</keyword>
<keyword evidence="2 9" id="KW-0732">Signal</keyword>
<keyword evidence="11" id="KW-0121">Carboxypeptidase</keyword>
<dbReference type="Proteomes" id="UP001165287">
    <property type="component" value="Unassembled WGS sequence"/>
</dbReference>
<evidence type="ECO:0000256" key="8">
    <source>
        <dbReference type="SAM" id="Phobius"/>
    </source>
</evidence>
<evidence type="ECO:0000313" key="12">
    <source>
        <dbReference type="Proteomes" id="UP001165287"/>
    </source>
</evidence>
<feature type="domain" description="Peptidase S11 D-alanyl-D-alanine carboxypeptidase A N-terminal" evidence="10">
    <location>
        <begin position="30"/>
        <end position="256"/>
    </location>
</feature>
<keyword evidence="8" id="KW-0472">Membrane</keyword>
<dbReference type="PANTHER" id="PTHR21581">
    <property type="entry name" value="D-ALANYL-D-ALANINE CARBOXYPEPTIDASE"/>
    <property type="match status" value="1"/>
</dbReference>
<keyword evidence="6" id="KW-0961">Cell wall biogenesis/degradation</keyword>
<accession>A0ABS7UPN7</accession>
<keyword evidence="8" id="KW-0812">Transmembrane</keyword>
<dbReference type="Gene3D" id="3.40.710.10">
    <property type="entry name" value="DD-peptidase/beta-lactamase superfamily"/>
    <property type="match status" value="1"/>
</dbReference>
<protein>
    <submittedName>
        <fullName evidence="11">D-alanyl-D-alanine carboxypeptidase</fullName>
    </submittedName>
</protein>
<keyword evidence="4" id="KW-0133">Cell shape</keyword>
<sequence>MKKHIYKFVLIVTLCLFLFPTMISANVETSELPLYSESAILIDAESGQVLYEKNSQTQLSPASITKIATAIYAIEHGNLEDIVTVSENARHADGTKVYLEAGEQVPLLRLVQGLMINSGNDAGVAIAEHLSGSLDAFVIDFNEFLQEEIGVENTYFANPHGLYHPEHLTTAEDMAKITQYAMKNKIFREIFNTSELAWHGETWDTTLINHHAMVRNKSYEGITGGKNGYVSEAGFTLVTTAEHDNLSLIAVILNAASDKQSYEDTTALFNYGFQHFETEKIDRNVQYEDSNENTYVTNQEIIYTKRIGEVVEEEVRPSGMLIIKGENGEILQKQKLVQVISNKKDEQMKSEVVVASPSTDDVMNAENHLRIIVPLSIAISLLISSLFIVQVRKI</sequence>
<gene>
    <name evidence="11" type="ORF">K9V48_08380</name>
</gene>
<evidence type="ECO:0000256" key="9">
    <source>
        <dbReference type="SAM" id="SignalP"/>
    </source>
</evidence>
<evidence type="ECO:0000256" key="1">
    <source>
        <dbReference type="ARBA" id="ARBA00007164"/>
    </source>
</evidence>
<keyword evidence="8" id="KW-1133">Transmembrane helix</keyword>
<evidence type="ECO:0000256" key="7">
    <source>
        <dbReference type="RuleBase" id="RU004016"/>
    </source>
</evidence>
<reference evidence="11" key="1">
    <citation type="submission" date="2024-05" db="EMBL/GenBank/DDBJ databases">
        <title>Metabacillus sp. nov., isolated from the rhizosphere soil of tomato plants.</title>
        <authorList>
            <person name="Ma R."/>
        </authorList>
    </citation>
    <scope>NUCLEOTIDE SEQUENCE</scope>
    <source>
        <strain evidence="11">DBTR6</strain>
    </source>
</reference>
<dbReference type="InterPro" id="IPR001967">
    <property type="entry name" value="Peptidase_S11_N"/>
</dbReference>
<evidence type="ECO:0000256" key="2">
    <source>
        <dbReference type="ARBA" id="ARBA00022729"/>
    </source>
</evidence>
<proteinExistence type="inferred from homology"/>
<evidence type="ECO:0000259" key="10">
    <source>
        <dbReference type="Pfam" id="PF00768"/>
    </source>
</evidence>
<dbReference type="PANTHER" id="PTHR21581:SF33">
    <property type="entry name" value="D-ALANYL-D-ALANINE CARBOXYPEPTIDASE DACB"/>
    <property type="match status" value="1"/>
</dbReference>
<dbReference type="InterPro" id="IPR012338">
    <property type="entry name" value="Beta-lactam/transpept-like"/>
</dbReference>
<comment type="similarity">
    <text evidence="1 7">Belongs to the peptidase S11 family.</text>
</comment>
<evidence type="ECO:0000256" key="5">
    <source>
        <dbReference type="ARBA" id="ARBA00022984"/>
    </source>
</evidence>
<evidence type="ECO:0000256" key="4">
    <source>
        <dbReference type="ARBA" id="ARBA00022960"/>
    </source>
</evidence>
<comment type="caution">
    <text evidence="11">The sequence shown here is derived from an EMBL/GenBank/DDBJ whole genome shotgun (WGS) entry which is preliminary data.</text>
</comment>
<evidence type="ECO:0000256" key="6">
    <source>
        <dbReference type="ARBA" id="ARBA00023316"/>
    </source>
</evidence>
<keyword evidence="5" id="KW-0573">Peptidoglycan synthesis</keyword>
<dbReference type="RefSeq" id="WP_224138309.1">
    <property type="nucleotide sequence ID" value="NZ_JAIQUM010000013.1"/>
</dbReference>
<dbReference type="SUPFAM" id="SSF56601">
    <property type="entry name" value="beta-lactamase/transpeptidase-like"/>
    <property type="match status" value="1"/>
</dbReference>
<dbReference type="InterPro" id="IPR018044">
    <property type="entry name" value="Peptidase_S11"/>
</dbReference>
<feature type="signal peptide" evidence="9">
    <location>
        <begin position="1"/>
        <end position="25"/>
    </location>
</feature>
<dbReference type="PRINTS" id="PR00725">
    <property type="entry name" value="DADACBPTASE1"/>
</dbReference>